<evidence type="ECO:0000313" key="1">
    <source>
        <dbReference type="EMBL" id="KAJ9079323.1"/>
    </source>
</evidence>
<evidence type="ECO:0000313" key="2">
    <source>
        <dbReference type="Proteomes" id="UP001165960"/>
    </source>
</evidence>
<keyword evidence="2" id="KW-1185">Reference proteome</keyword>
<dbReference type="EMBL" id="QTSX02001776">
    <property type="protein sequence ID" value="KAJ9079323.1"/>
    <property type="molecule type" value="Genomic_DNA"/>
</dbReference>
<protein>
    <submittedName>
        <fullName evidence="1">Uncharacterized protein</fullName>
    </submittedName>
</protein>
<reference evidence="1" key="1">
    <citation type="submission" date="2022-04" db="EMBL/GenBank/DDBJ databases">
        <title>Genome of the entomopathogenic fungus Entomophthora muscae.</title>
        <authorList>
            <person name="Elya C."/>
            <person name="Lovett B.R."/>
            <person name="Lee E."/>
            <person name="Macias A.M."/>
            <person name="Hajek A.E."/>
            <person name="De Bivort B.L."/>
            <person name="Kasson M.T."/>
            <person name="De Fine Licht H.H."/>
            <person name="Stajich J.E."/>
        </authorList>
    </citation>
    <scope>NUCLEOTIDE SEQUENCE</scope>
    <source>
        <strain evidence="1">Berkeley</strain>
    </source>
</reference>
<organism evidence="1 2">
    <name type="scientific">Entomophthora muscae</name>
    <dbReference type="NCBI Taxonomy" id="34485"/>
    <lineage>
        <taxon>Eukaryota</taxon>
        <taxon>Fungi</taxon>
        <taxon>Fungi incertae sedis</taxon>
        <taxon>Zoopagomycota</taxon>
        <taxon>Entomophthoromycotina</taxon>
        <taxon>Entomophthoromycetes</taxon>
        <taxon>Entomophthorales</taxon>
        <taxon>Entomophthoraceae</taxon>
        <taxon>Entomophthora</taxon>
    </lineage>
</organism>
<sequence length="153" mass="16901">MHVFEDLPGRAQDILATSENVVRSLTCNDLKFPALKTSSAMLSHQPSQKIPPPEVFVAQIQESGLDTQESLPKRAPWLLSGVILMALDSYFPQLSVASSLWTPLQAAIPVLHWIVSWWVLLAGWGPNIVSLASLSHSHCATPWWSCGFSHIVY</sequence>
<gene>
    <name evidence="1" type="ORF">DSO57_1036580</name>
</gene>
<comment type="caution">
    <text evidence="1">The sequence shown here is derived from an EMBL/GenBank/DDBJ whole genome shotgun (WGS) entry which is preliminary data.</text>
</comment>
<dbReference type="Proteomes" id="UP001165960">
    <property type="component" value="Unassembled WGS sequence"/>
</dbReference>
<accession>A0ACC2TXP6</accession>
<proteinExistence type="predicted"/>
<name>A0ACC2TXP6_9FUNG</name>